<dbReference type="InterPro" id="IPR002893">
    <property type="entry name" value="Znf_MYND"/>
</dbReference>
<reference evidence="7 8" key="1">
    <citation type="journal article" date="2025" name="Microbiol. Resour. Announc.">
        <title>Draft genome sequences for Neonectria magnoliae and Neonectria punicea, canker pathogens of Liriodendron tulipifera and Acer saccharum in West Virginia.</title>
        <authorList>
            <person name="Petronek H.M."/>
            <person name="Kasson M.T."/>
            <person name="Metheny A.M."/>
            <person name="Stauder C.M."/>
            <person name="Lovett B."/>
            <person name="Lynch S.C."/>
            <person name="Garnas J.R."/>
            <person name="Kasson L.R."/>
            <person name="Stajich J.E."/>
        </authorList>
    </citation>
    <scope>NUCLEOTIDE SEQUENCE [LARGE SCALE GENOMIC DNA]</scope>
    <source>
        <strain evidence="7 8">NRRL 64651</strain>
    </source>
</reference>
<organism evidence="7 8">
    <name type="scientific">Neonectria magnoliae</name>
    <dbReference type="NCBI Taxonomy" id="2732573"/>
    <lineage>
        <taxon>Eukaryota</taxon>
        <taxon>Fungi</taxon>
        <taxon>Dikarya</taxon>
        <taxon>Ascomycota</taxon>
        <taxon>Pezizomycotina</taxon>
        <taxon>Sordariomycetes</taxon>
        <taxon>Hypocreomycetidae</taxon>
        <taxon>Hypocreales</taxon>
        <taxon>Nectriaceae</taxon>
        <taxon>Neonectria</taxon>
    </lineage>
</organism>
<proteinExistence type="predicted"/>
<evidence type="ECO:0000313" key="8">
    <source>
        <dbReference type="Proteomes" id="UP001498421"/>
    </source>
</evidence>
<keyword evidence="8" id="KW-1185">Reference proteome</keyword>
<name>A0ABR1I2X4_9HYPO</name>
<dbReference type="PANTHER" id="PTHR10237">
    <property type="entry name" value="DEFORMED EPIDERMAL AUTOREGULATORY FACTOR 1 HOMOLOG SUPPRESSIN"/>
    <property type="match status" value="1"/>
</dbReference>
<dbReference type="PROSITE" id="PS50865">
    <property type="entry name" value="ZF_MYND_2"/>
    <property type="match status" value="1"/>
</dbReference>
<evidence type="ECO:0000256" key="4">
    <source>
        <dbReference type="PROSITE-ProRule" id="PRU00134"/>
    </source>
</evidence>
<keyword evidence="2 4" id="KW-0863">Zinc-finger</keyword>
<dbReference type="InterPro" id="IPR024119">
    <property type="entry name" value="TF_DEAF-1"/>
</dbReference>
<evidence type="ECO:0000256" key="3">
    <source>
        <dbReference type="ARBA" id="ARBA00022833"/>
    </source>
</evidence>
<dbReference type="PANTHER" id="PTHR10237:SF14">
    <property type="entry name" value="MYND-TYPE DOMAIN-CONTAINING PROTEIN"/>
    <property type="match status" value="1"/>
</dbReference>
<dbReference type="SUPFAM" id="SSF144232">
    <property type="entry name" value="HIT/MYND zinc finger-like"/>
    <property type="match status" value="1"/>
</dbReference>
<dbReference type="EMBL" id="JAZAVK010000055">
    <property type="protein sequence ID" value="KAK7427263.1"/>
    <property type="molecule type" value="Genomic_DNA"/>
</dbReference>
<feature type="region of interest" description="Disordered" evidence="5">
    <location>
        <begin position="55"/>
        <end position="74"/>
    </location>
</feature>
<keyword evidence="3" id="KW-0862">Zinc</keyword>
<comment type="caution">
    <text evidence="7">The sequence shown here is derived from an EMBL/GenBank/DDBJ whole genome shotgun (WGS) entry which is preliminary data.</text>
</comment>
<protein>
    <recommendedName>
        <fullName evidence="6">MYND-type domain-containing protein</fullName>
    </recommendedName>
</protein>
<sequence length="248" mass="27462">MSLACVVCQKTSAEGNIKRCAKCSTTPYCSRECQKKDWKAHRKICGKTTVPPGPSAAFTPARPGLSPPKGLDKPISRPFTHLNNNIWLRGRSEKDVFRLLIDSYRLRVDDDYTFNGDVPEDSVYSGAPNSLRDFQRYLAQVQSRTGLLPEWWSPEKKKECERFGMDSSQWQNLLSTAEKADIIDHYGDPQFPMQLRMFAEAVLGSGPGGTDGTAMRAMMMSMEGGSLPADTHVSVVDSTTGNVSHPLP</sequence>
<gene>
    <name evidence="7" type="ORF">QQZ08_006199</name>
</gene>
<keyword evidence="1" id="KW-0479">Metal-binding</keyword>
<dbReference type="PROSITE" id="PS01360">
    <property type="entry name" value="ZF_MYND_1"/>
    <property type="match status" value="1"/>
</dbReference>
<dbReference type="Pfam" id="PF01753">
    <property type="entry name" value="zf-MYND"/>
    <property type="match status" value="1"/>
</dbReference>
<evidence type="ECO:0000259" key="6">
    <source>
        <dbReference type="PROSITE" id="PS50865"/>
    </source>
</evidence>
<evidence type="ECO:0000256" key="1">
    <source>
        <dbReference type="ARBA" id="ARBA00022723"/>
    </source>
</evidence>
<accession>A0ABR1I2X4</accession>
<feature type="domain" description="MYND-type" evidence="6">
    <location>
        <begin position="5"/>
        <end position="45"/>
    </location>
</feature>
<evidence type="ECO:0000313" key="7">
    <source>
        <dbReference type="EMBL" id="KAK7427263.1"/>
    </source>
</evidence>
<evidence type="ECO:0000256" key="2">
    <source>
        <dbReference type="ARBA" id="ARBA00022771"/>
    </source>
</evidence>
<dbReference type="Proteomes" id="UP001498421">
    <property type="component" value="Unassembled WGS sequence"/>
</dbReference>
<dbReference type="Gene3D" id="6.10.140.2220">
    <property type="match status" value="1"/>
</dbReference>
<evidence type="ECO:0000256" key="5">
    <source>
        <dbReference type="SAM" id="MobiDB-lite"/>
    </source>
</evidence>